<evidence type="ECO:0000313" key="15">
    <source>
        <dbReference type="EMBL" id="MBC8569666.1"/>
    </source>
</evidence>
<feature type="domain" description="Glutamine amidotransferase" evidence="14">
    <location>
        <begin position="4"/>
        <end position="195"/>
    </location>
</feature>
<dbReference type="EMBL" id="JACRTC010000001">
    <property type="protein sequence ID" value="MBC8569666.1"/>
    <property type="molecule type" value="Genomic_DNA"/>
</dbReference>
<dbReference type="Pfam" id="PF00117">
    <property type="entry name" value="GATase"/>
    <property type="match status" value="1"/>
</dbReference>
<dbReference type="GO" id="GO:0000105">
    <property type="term" value="P:L-histidine biosynthetic process"/>
    <property type="evidence" value="ECO:0007669"/>
    <property type="project" value="UniProtKB-UniRule"/>
</dbReference>
<dbReference type="PROSITE" id="PS51273">
    <property type="entry name" value="GATASE_TYPE_1"/>
    <property type="match status" value="1"/>
</dbReference>
<dbReference type="GO" id="GO:0016829">
    <property type="term" value="F:lyase activity"/>
    <property type="evidence" value="ECO:0007669"/>
    <property type="project" value="UniProtKB-KW"/>
</dbReference>
<evidence type="ECO:0000313" key="16">
    <source>
        <dbReference type="Proteomes" id="UP000660861"/>
    </source>
</evidence>
<keyword evidence="6 12" id="KW-0378">Hydrolase</keyword>
<evidence type="ECO:0000256" key="6">
    <source>
        <dbReference type="ARBA" id="ARBA00022801"/>
    </source>
</evidence>
<dbReference type="NCBIfam" id="TIGR01855">
    <property type="entry name" value="IMP_synth_hisH"/>
    <property type="match status" value="1"/>
</dbReference>
<evidence type="ECO:0000256" key="13">
    <source>
        <dbReference type="PIRSR" id="PIRSR000495-1"/>
    </source>
</evidence>
<gene>
    <name evidence="12 15" type="primary">hisH</name>
    <name evidence="15" type="ORF">H8709_02360</name>
</gene>
<dbReference type="CDD" id="cd01748">
    <property type="entry name" value="GATase1_IGP_Synthase"/>
    <property type="match status" value="1"/>
</dbReference>
<dbReference type="AlphaFoldDB" id="A0A926ECZ4"/>
<evidence type="ECO:0000256" key="11">
    <source>
        <dbReference type="ARBA" id="ARBA00049534"/>
    </source>
</evidence>
<evidence type="ECO:0000256" key="1">
    <source>
        <dbReference type="ARBA" id="ARBA00004496"/>
    </source>
</evidence>
<dbReference type="InterPro" id="IPR029062">
    <property type="entry name" value="Class_I_gatase-like"/>
</dbReference>
<evidence type="ECO:0000256" key="7">
    <source>
        <dbReference type="ARBA" id="ARBA00022962"/>
    </source>
</evidence>
<evidence type="ECO:0000256" key="5">
    <source>
        <dbReference type="ARBA" id="ARBA00022605"/>
    </source>
</evidence>
<keyword evidence="7 12" id="KW-0315">Glutamine amidotransferase</keyword>
<dbReference type="PIRSF" id="PIRSF000495">
    <property type="entry name" value="Amidotransf_hisH"/>
    <property type="match status" value="1"/>
</dbReference>
<comment type="pathway">
    <text evidence="2 12">Amino-acid biosynthesis; L-histidine biosynthesis; L-histidine from 5-phospho-alpha-D-ribose 1-diphosphate: step 5/9.</text>
</comment>
<evidence type="ECO:0000256" key="2">
    <source>
        <dbReference type="ARBA" id="ARBA00005091"/>
    </source>
</evidence>
<feature type="active site" description="Nucleophile" evidence="12 13">
    <location>
        <position position="78"/>
    </location>
</feature>
<dbReference type="InterPro" id="IPR017926">
    <property type="entry name" value="GATASE"/>
</dbReference>
<comment type="subcellular location">
    <subcellularLocation>
        <location evidence="1 12">Cytoplasm</location>
    </subcellularLocation>
</comment>
<dbReference type="InterPro" id="IPR010139">
    <property type="entry name" value="Imidazole-glycPsynth_HisH"/>
</dbReference>
<dbReference type="GO" id="GO:0004359">
    <property type="term" value="F:glutaminase activity"/>
    <property type="evidence" value="ECO:0007669"/>
    <property type="project" value="UniProtKB-EC"/>
</dbReference>
<evidence type="ECO:0000256" key="9">
    <source>
        <dbReference type="ARBA" id="ARBA00023239"/>
    </source>
</evidence>
<dbReference type="FunFam" id="3.40.50.880:FF:000009">
    <property type="entry name" value="Imidazole glycerol phosphate synthase subunit HisH"/>
    <property type="match status" value="1"/>
</dbReference>
<evidence type="ECO:0000256" key="10">
    <source>
        <dbReference type="ARBA" id="ARBA00047838"/>
    </source>
</evidence>
<evidence type="ECO:0000256" key="3">
    <source>
        <dbReference type="ARBA" id="ARBA00011152"/>
    </source>
</evidence>
<dbReference type="Gene3D" id="3.40.50.880">
    <property type="match status" value="1"/>
</dbReference>
<feature type="active site" evidence="12 13">
    <location>
        <position position="182"/>
    </location>
</feature>
<evidence type="ECO:0000256" key="8">
    <source>
        <dbReference type="ARBA" id="ARBA00023102"/>
    </source>
</evidence>
<dbReference type="HAMAP" id="MF_00278">
    <property type="entry name" value="HisH"/>
    <property type="match status" value="1"/>
</dbReference>
<reference evidence="15" key="1">
    <citation type="submission" date="2020-08" db="EMBL/GenBank/DDBJ databases">
        <title>Genome public.</title>
        <authorList>
            <person name="Liu C."/>
            <person name="Sun Q."/>
        </authorList>
    </citation>
    <scope>NUCLEOTIDE SEQUENCE</scope>
    <source>
        <strain evidence="15">NSJ-54</strain>
    </source>
</reference>
<evidence type="ECO:0000259" key="14">
    <source>
        <dbReference type="Pfam" id="PF00117"/>
    </source>
</evidence>
<comment type="function">
    <text evidence="12">IGPS catalyzes the conversion of PRFAR and glutamine to IGP, AICAR and glutamate. The HisH subunit catalyzes the hydrolysis of glutamine to glutamate and ammonia as part of the synthesis of IGP and AICAR. The resulting ammonia molecule is channeled to the active site of HisF.</text>
</comment>
<comment type="subunit">
    <text evidence="3 12">Heterodimer of HisH and HisF.</text>
</comment>
<evidence type="ECO:0000256" key="4">
    <source>
        <dbReference type="ARBA" id="ARBA00022490"/>
    </source>
</evidence>
<dbReference type="PANTHER" id="PTHR42701">
    <property type="entry name" value="IMIDAZOLE GLYCEROL PHOSPHATE SYNTHASE SUBUNIT HISH"/>
    <property type="match status" value="1"/>
</dbReference>
<keyword evidence="5 12" id="KW-0028">Amino-acid biosynthesis</keyword>
<dbReference type="Proteomes" id="UP000660861">
    <property type="component" value="Unassembled WGS sequence"/>
</dbReference>
<sequence>MIAIIDYGAGNLFSVKNALDYLGVQSEITDDPRLIAKASGVILPGVGAFPDAMGMLSGRGLKDAVHQAAREKPFLGICLGMQMLFDEGREFETVPGLGLIDGYVDKLDARGLKIPHMGWNELKFHNPCVLLEGVDEGEYVYFVHSYMAYTAEKNIAATCDYGQKVTALVQRGQVFGAQFHPEKSGETGLIMLRNFERLTK</sequence>
<keyword evidence="8 12" id="KW-0368">Histidine biosynthesis</keyword>
<comment type="catalytic activity">
    <reaction evidence="11 12">
        <text>L-glutamine + H2O = L-glutamate + NH4(+)</text>
        <dbReference type="Rhea" id="RHEA:15889"/>
        <dbReference type="ChEBI" id="CHEBI:15377"/>
        <dbReference type="ChEBI" id="CHEBI:28938"/>
        <dbReference type="ChEBI" id="CHEBI:29985"/>
        <dbReference type="ChEBI" id="CHEBI:58359"/>
        <dbReference type="EC" id="3.5.1.2"/>
    </reaction>
</comment>
<dbReference type="RefSeq" id="WP_262396763.1">
    <property type="nucleotide sequence ID" value="NZ_JACRTC010000001.1"/>
</dbReference>
<name>A0A926ECZ4_9FIRM</name>
<keyword evidence="4 12" id="KW-0963">Cytoplasm</keyword>
<keyword evidence="16" id="KW-1185">Reference proteome</keyword>
<dbReference type="SUPFAM" id="SSF52317">
    <property type="entry name" value="Class I glutamine amidotransferase-like"/>
    <property type="match status" value="1"/>
</dbReference>
<comment type="caution">
    <text evidence="15">The sequence shown here is derived from an EMBL/GenBank/DDBJ whole genome shotgun (WGS) entry which is preliminary data.</text>
</comment>
<organism evidence="15 16">
    <name type="scientific">Zongyangia hominis</name>
    <dbReference type="NCBI Taxonomy" id="2763677"/>
    <lineage>
        <taxon>Bacteria</taxon>
        <taxon>Bacillati</taxon>
        <taxon>Bacillota</taxon>
        <taxon>Clostridia</taxon>
        <taxon>Eubacteriales</taxon>
        <taxon>Oscillospiraceae</taxon>
        <taxon>Zongyangia</taxon>
    </lineage>
</organism>
<dbReference type="GO" id="GO:0005737">
    <property type="term" value="C:cytoplasm"/>
    <property type="evidence" value="ECO:0007669"/>
    <property type="project" value="UniProtKB-SubCell"/>
</dbReference>
<accession>A0A926ECZ4</accession>
<keyword evidence="9 12" id="KW-0456">Lyase</keyword>
<dbReference type="GO" id="GO:0000107">
    <property type="term" value="F:imidazoleglycerol-phosphate synthase activity"/>
    <property type="evidence" value="ECO:0007669"/>
    <property type="project" value="UniProtKB-UniRule"/>
</dbReference>
<proteinExistence type="inferred from homology"/>
<evidence type="ECO:0000256" key="12">
    <source>
        <dbReference type="HAMAP-Rule" id="MF_00278"/>
    </source>
</evidence>
<feature type="active site" evidence="12 13">
    <location>
        <position position="180"/>
    </location>
</feature>
<protein>
    <recommendedName>
        <fullName evidence="12">Imidazole glycerol phosphate synthase subunit HisH</fullName>
        <ecNumber evidence="12">4.3.2.10</ecNumber>
    </recommendedName>
    <alternativeName>
        <fullName evidence="12">IGP synthase glutaminase subunit</fullName>
        <ecNumber evidence="12">3.5.1.2</ecNumber>
    </alternativeName>
    <alternativeName>
        <fullName evidence="12">IGP synthase subunit HisH</fullName>
    </alternativeName>
    <alternativeName>
        <fullName evidence="12">ImGP synthase subunit HisH</fullName>
        <shortName evidence="12">IGPS subunit HisH</shortName>
    </alternativeName>
</protein>
<dbReference type="EC" id="4.3.2.10" evidence="12"/>
<dbReference type="PANTHER" id="PTHR42701:SF1">
    <property type="entry name" value="IMIDAZOLE GLYCEROL PHOSPHATE SYNTHASE SUBUNIT HISH"/>
    <property type="match status" value="1"/>
</dbReference>
<comment type="catalytic activity">
    <reaction evidence="10 12">
        <text>5-[(5-phospho-1-deoxy-D-ribulos-1-ylimino)methylamino]-1-(5-phospho-beta-D-ribosyl)imidazole-4-carboxamide + L-glutamine = D-erythro-1-(imidazol-4-yl)glycerol 3-phosphate + 5-amino-1-(5-phospho-beta-D-ribosyl)imidazole-4-carboxamide + L-glutamate + H(+)</text>
        <dbReference type="Rhea" id="RHEA:24793"/>
        <dbReference type="ChEBI" id="CHEBI:15378"/>
        <dbReference type="ChEBI" id="CHEBI:29985"/>
        <dbReference type="ChEBI" id="CHEBI:58278"/>
        <dbReference type="ChEBI" id="CHEBI:58359"/>
        <dbReference type="ChEBI" id="CHEBI:58475"/>
        <dbReference type="ChEBI" id="CHEBI:58525"/>
        <dbReference type="EC" id="4.3.2.10"/>
    </reaction>
</comment>
<dbReference type="EC" id="3.5.1.2" evidence="12"/>